<comment type="caution">
    <text evidence="5">The sequence shown here is derived from an EMBL/GenBank/DDBJ whole genome shotgun (WGS) entry which is preliminary data.</text>
</comment>
<dbReference type="CDD" id="cd06286">
    <property type="entry name" value="PBP1_CcpB-like"/>
    <property type="match status" value="1"/>
</dbReference>
<dbReference type="RefSeq" id="WP_213098047.1">
    <property type="nucleotide sequence ID" value="NZ_JAGYPN010000002.1"/>
</dbReference>
<keyword evidence="6" id="KW-1185">Reference proteome</keyword>
<organism evidence="5 6">
    <name type="scientific">Lederbergia citrea</name>
    <dbReference type="NCBI Taxonomy" id="2833581"/>
    <lineage>
        <taxon>Bacteria</taxon>
        <taxon>Bacillati</taxon>
        <taxon>Bacillota</taxon>
        <taxon>Bacilli</taxon>
        <taxon>Bacillales</taxon>
        <taxon>Bacillaceae</taxon>
        <taxon>Lederbergia</taxon>
    </lineage>
</organism>
<name>A0A942ULN9_9BACI</name>
<dbReference type="PROSITE" id="PS50932">
    <property type="entry name" value="HTH_LACI_2"/>
    <property type="match status" value="1"/>
</dbReference>
<evidence type="ECO:0000313" key="6">
    <source>
        <dbReference type="Proteomes" id="UP000676456"/>
    </source>
</evidence>
<dbReference type="SUPFAM" id="SSF47413">
    <property type="entry name" value="lambda repressor-like DNA-binding domains"/>
    <property type="match status" value="1"/>
</dbReference>
<dbReference type="SUPFAM" id="SSF53822">
    <property type="entry name" value="Periplasmic binding protein-like I"/>
    <property type="match status" value="1"/>
</dbReference>
<accession>A0A942ULN9</accession>
<keyword evidence="2 5" id="KW-0238">DNA-binding</keyword>
<evidence type="ECO:0000259" key="4">
    <source>
        <dbReference type="PROSITE" id="PS50932"/>
    </source>
</evidence>
<dbReference type="PRINTS" id="PR00036">
    <property type="entry name" value="HTHLACI"/>
</dbReference>
<dbReference type="InterPro" id="IPR001761">
    <property type="entry name" value="Peripla_BP/Lac1_sug-bd_dom"/>
</dbReference>
<feature type="domain" description="HTH lacI-type" evidence="4">
    <location>
        <begin position="2"/>
        <end position="56"/>
    </location>
</feature>
<evidence type="ECO:0000256" key="2">
    <source>
        <dbReference type="ARBA" id="ARBA00023125"/>
    </source>
</evidence>
<dbReference type="Proteomes" id="UP000676456">
    <property type="component" value="Unassembled WGS sequence"/>
</dbReference>
<dbReference type="PANTHER" id="PTHR30146">
    <property type="entry name" value="LACI-RELATED TRANSCRIPTIONAL REPRESSOR"/>
    <property type="match status" value="1"/>
</dbReference>
<proteinExistence type="predicted"/>
<dbReference type="CDD" id="cd01392">
    <property type="entry name" value="HTH_LacI"/>
    <property type="match status" value="1"/>
</dbReference>
<dbReference type="InterPro" id="IPR010982">
    <property type="entry name" value="Lambda_DNA-bd_dom_sf"/>
</dbReference>
<dbReference type="InterPro" id="IPR000843">
    <property type="entry name" value="HTH_LacI"/>
</dbReference>
<dbReference type="GO" id="GO:0003700">
    <property type="term" value="F:DNA-binding transcription factor activity"/>
    <property type="evidence" value="ECO:0007669"/>
    <property type="project" value="TreeGrafter"/>
</dbReference>
<dbReference type="AlphaFoldDB" id="A0A942ULN9"/>
<dbReference type="PANTHER" id="PTHR30146:SF136">
    <property type="entry name" value="NTD BIOSYNTHESIS OPERON REGULATOR NTDR"/>
    <property type="match status" value="1"/>
</dbReference>
<dbReference type="InterPro" id="IPR028082">
    <property type="entry name" value="Peripla_BP_I"/>
</dbReference>
<dbReference type="SMART" id="SM00354">
    <property type="entry name" value="HTH_LACI"/>
    <property type="match status" value="1"/>
</dbReference>
<sequence>MPTISDVASLAGLSRATVSRVINNHPYVTKEKKELVMDAMKQLGYFPNTSAQNLRKQKTDTIAVLVPRLTNPFFTHLVESLEDRAAEYGLQILICNTKYDKKRELEFLYLLKTKQVDGIIMTSIENNWGQIEEITMNGPIVLCNEYITGANVSSVRLNQLEGGYIGTHHLIQKGHTKIGYCWGGVLSGLSYDRFEGYRKALAGQGLSINENWLFEGVFSIDDGRRVLNEISEMYDRPTALFTGSDEVAAGIISEAKKKGLHVPGDIAVIGFDDQPIAEVIEPALTTIRQPISEIGKKTMEVMIELLSKKNQSDEHQIYELPLQLIARESS</sequence>
<dbReference type="Gene3D" id="3.40.50.2300">
    <property type="match status" value="2"/>
</dbReference>
<evidence type="ECO:0000256" key="3">
    <source>
        <dbReference type="ARBA" id="ARBA00023163"/>
    </source>
</evidence>
<dbReference type="EMBL" id="JAGYPN010000002">
    <property type="protein sequence ID" value="MBS4222995.1"/>
    <property type="molecule type" value="Genomic_DNA"/>
</dbReference>
<keyword evidence="1" id="KW-0805">Transcription regulation</keyword>
<keyword evidence="3" id="KW-0804">Transcription</keyword>
<dbReference type="GO" id="GO:0000976">
    <property type="term" value="F:transcription cis-regulatory region binding"/>
    <property type="evidence" value="ECO:0007669"/>
    <property type="project" value="TreeGrafter"/>
</dbReference>
<dbReference type="Gene3D" id="1.10.260.40">
    <property type="entry name" value="lambda repressor-like DNA-binding domains"/>
    <property type="match status" value="1"/>
</dbReference>
<evidence type="ECO:0000256" key="1">
    <source>
        <dbReference type="ARBA" id="ARBA00023015"/>
    </source>
</evidence>
<protein>
    <submittedName>
        <fullName evidence="5">LacI family DNA-binding transcriptional regulator</fullName>
    </submittedName>
</protein>
<reference evidence="5 6" key="1">
    <citation type="submission" date="2021-05" db="EMBL/GenBank/DDBJ databases">
        <title>Novel Bacillus species.</title>
        <authorList>
            <person name="Liu G."/>
        </authorList>
    </citation>
    <scope>NUCLEOTIDE SEQUENCE [LARGE SCALE GENOMIC DNA]</scope>
    <source>
        <strain evidence="5 6">FJAT-49682</strain>
    </source>
</reference>
<gene>
    <name evidence="5" type="ORF">KHA91_09600</name>
</gene>
<evidence type="ECO:0000313" key="5">
    <source>
        <dbReference type="EMBL" id="MBS4222995.1"/>
    </source>
</evidence>
<dbReference type="Pfam" id="PF00356">
    <property type="entry name" value="LacI"/>
    <property type="match status" value="1"/>
</dbReference>
<dbReference type="Pfam" id="PF00532">
    <property type="entry name" value="Peripla_BP_1"/>
    <property type="match status" value="1"/>
</dbReference>